<protein>
    <submittedName>
        <fullName evidence="2">Uncharacterized protein</fullName>
    </submittedName>
</protein>
<keyword evidence="1" id="KW-1133">Transmembrane helix</keyword>
<keyword evidence="1" id="KW-0472">Membrane</keyword>
<dbReference type="Proteomes" id="UP000019063">
    <property type="component" value="Unassembled WGS sequence"/>
</dbReference>
<dbReference type="STRING" id="1379903.ATO8_08746"/>
<proteinExistence type="predicted"/>
<comment type="caution">
    <text evidence="2">The sequence shown here is derived from an EMBL/GenBank/DDBJ whole genome shotgun (WGS) entry which is preliminary data.</text>
</comment>
<dbReference type="EMBL" id="AQQW01000004">
    <property type="protein sequence ID" value="ETW13287.1"/>
    <property type="molecule type" value="Genomic_DNA"/>
</dbReference>
<accession>W4HKM0</accession>
<evidence type="ECO:0000313" key="2">
    <source>
        <dbReference type="EMBL" id="ETW13287.1"/>
    </source>
</evidence>
<feature type="transmembrane region" description="Helical" evidence="1">
    <location>
        <begin position="12"/>
        <end position="31"/>
    </location>
</feature>
<reference evidence="2 3" key="1">
    <citation type="journal article" date="2014" name="Antonie Van Leeuwenhoek">
        <title>Roseivivax atlanticus sp. nov., isolated from surface seawater of the Atlantic Ocean.</title>
        <authorList>
            <person name="Li G."/>
            <person name="Lai Q."/>
            <person name="Liu X."/>
            <person name="Sun F."/>
            <person name="Shao Z."/>
        </authorList>
    </citation>
    <scope>NUCLEOTIDE SEQUENCE [LARGE SCALE GENOMIC DNA]</scope>
    <source>
        <strain evidence="2 3">22II-s10s</strain>
    </source>
</reference>
<organism evidence="2 3">
    <name type="scientific">Roseivivax marinus</name>
    <dbReference type="NCBI Taxonomy" id="1379903"/>
    <lineage>
        <taxon>Bacteria</taxon>
        <taxon>Pseudomonadati</taxon>
        <taxon>Pseudomonadota</taxon>
        <taxon>Alphaproteobacteria</taxon>
        <taxon>Rhodobacterales</taxon>
        <taxon>Roseobacteraceae</taxon>
        <taxon>Roseivivax</taxon>
    </lineage>
</organism>
<gene>
    <name evidence="2" type="ORF">ATO8_08746</name>
</gene>
<evidence type="ECO:0000313" key="3">
    <source>
        <dbReference type="Proteomes" id="UP000019063"/>
    </source>
</evidence>
<sequence length="95" mass="10106">MPVASPSGRDASNLWLLPGLASLAAFGWLLAQVDTDLAGRAYTAYDSIYLAAYDPYRRPKGLRRPDATVGSCNGPCDGNQRQCECPTCSLAVPCP</sequence>
<dbReference type="AlphaFoldDB" id="W4HKM0"/>
<name>W4HKM0_9RHOB</name>
<keyword evidence="1" id="KW-0812">Transmembrane</keyword>
<evidence type="ECO:0000256" key="1">
    <source>
        <dbReference type="SAM" id="Phobius"/>
    </source>
</evidence>
<keyword evidence="3" id="KW-1185">Reference proteome</keyword>